<reference evidence="4 5" key="1">
    <citation type="submission" date="2019-02" db="EMBL/GenBank/DDBJ databases">
        <title>Deep-cultivation of Planctomycetes and their phenomic and genomic characterization uncovers novel biology.</title>
        <authorList>
            <person name="Wiegand S."/>
            <person name="Jogler M."/>
            <person name="Boedeker C."/>
            <person name="Pinto D."/>
            <person name="Vollmers J."/>
            <person name="Rivas-Marin E."/>
            <person name="Kohn T."/>
            <person name="Peeters S.H."/>
            <person name="Heuer A."/>
            <person name="Rast P."/>
            <person name="Oberbeckmann S."/>
            <person name="Bunk B."/>
            <person name="Jeske O."/>
            <person name="Meyerdierks A."/>
            <person name="Storesund J.E."/>
            <person name="Kallscheuer N."/>
            <person name="Luecker S."/>
            <person name="Lage O.M."/>
            <person name="Pohl T."/>
            <person name="Merkel B.J."/>
            <person name="Hornburger P."/>
            <person name="Mueller R.-W."/>
            <person name="Bruemmer F."/>
            <person name="Labrenz M."/>
            <person name="Spormann A.M."/>
            <person name="Op den Camp H."/>
            <person name="Overmann J."/>
            <person name="Amann R."/>
            <person name="Jetten M.S.M."/>
            <person name="Mascher T."/>
            <person name="Medema M.H."/>
            <person name="Devos D.P."/>
            <person name="Kaster A.-K."/>
            <person name="Ovreas L."/>
            <person name="Rohde M."/>
            <person name="Galperin M.Y."/>
            <person name="Jogler C."/>
        </authorList>
    </citation>
    <scope>NUCLEOTIDE SEQUENCE [LARGE SCALE GENOMIC DNA]</scope>
    <source>
        <strain evidence="4 5">Pan216</strain>
    </source>
</reference>
<evidence type="ECO:0000313" key="4">
    <source>
        <dbReference type="EMBL" id="QDU63072.1"/>
    </source>
</evidence>
<dbReference type="Gene3D" id="3.40.190.10">
    <property type="entry name" value="Periplasmic binding protein-like II"/>
    <property type="match status" value="2"/>
</dbReference>
<protein>
    <submittedName>
        <fullName evidence="4">Phosphate-binding protein PstS</fullName>
    </submittedName>
</protein>
<name>A0A518B7Z9_9BACT</name>
<dbReference type="PANTHER" id="PTHR30570">
    <property type="entry name" value="PERIPLASMIC PHOSPHATE BINDING COMPONENT OF PHOSPHATE ABC TRANSPORTER"/>
    <property type="match status" value="1"/>
</dbReference>
<accession>A0A518B7Z9</accession>
<keyword evidence="1 2" id="KW-0732">Signal</keyword>
<organism evidence="4 5">
    <name type="scientific">Kolteria novifilia</name>
    <dbReference type="NCBI Taxonomy" id="2527975"/>
    <lineage>
        <taxon>Bacteria</taxon>
        <taxon>Pseudomonadati</taxon>
        <taxon>Planctomycetota</taxon>
        <taxon>Planctomycetia</taxon>
        <taxon>Kolteriales</taxon>
        <taxon>Kolteriaceae</taxon>
        <taxon>Kolteria</taxon>
    </lineage>
</organism>
<dbReference type="AlphaFoldDB" id="A0A518B7Z9"/>
<proteinExistence type="predicted"/>
<dbReference type="EMBL" id="CP036279">
    <property type="protein sequence ID" value="QDU63072.1"/>
    <property type="molecule type" value="Genomic_DNA"/>
</dbReference>
<dbReference type="KEGG" id="knv:Pan216_39470"/>
<sequence length="316" mass="33606" precursor="true">MSALSQRAGMSLLLFVSMMILGCGKSTPPVTEKRDSQTGPVTIAGSTSILPLIEACIGDFRKEFPTWHDVSPKLTNQPTLIETVGGGSGFGISSVKSGLVQIGMVARPLTEADRRELKECDIQLVGIDAVVLAAREDNPLFASNADVTLEQLRGLLLGKWKTYREMNPALPDKPIKIVCRDEGAGTTGLVESLVLQDKQIEACASVMESEGALVQELATDRYAMGCTTLREAGLSPKVSAFAIDGIAPTNNDVANGKYPLLQPLYLVTKKPVAPAVEAFTSFVMNREQETIEAAGFVPVRNPPASTPSPASESGTE</sequence>
<evidence type="ECO:0000256" key="2">
    <source>
        <dbReference type="SAM" id="SignalP"/>
    </source>
</evidence>
<dbReference type="Pfam" id="PF12849">
    <property type="entry name" value="PBP_like_2"/>
    <property type="match status" value="1"/>
</dbReference>
<dbReference type="Proteomes" id="UP000317093">
    <property type="component" value="Chromosome"/>
</dbReference>
<dbReference type="PROSITE" id="PS51257">
    <property type="entry name" value="PROKAR_LIPOPROTEIN"/>
    <property type="match status" value="1"/>
</dbReference>
<keyword evidence="5" id="KW-1185">Reference proteome</keyword>
<dbReference type="SUPFAM" id="SSF53850">
    <property type="entry name" value="Periplasmic binding protein-like II"/>
    <property type="match status" value="1"/>
</dbReference>
<dbReference type="PANTHER" id="PTHR30570:SF1">
    <property type="entry name" value="PHOSPHATE-BINDING PROTEIN PSTS"/>
    <property type="match status" value="1"/>
</dbReference>
<dbReference type="InterPro" id="IPR024370">
    <property type="entry name" value="PBP_domain"/>
</dbReference>
<gene>
    <name evidence="4" type="primary">pstS_6</name>
    <name evidence="4" type="ORF">Pan216_39470</name>
</gene>
<feature type="domain" description="PBP" evidence="3">
    <location>
        <begin position="35"/>
        <end position="286"/>
    </location>
</feature>
<dbReference type="InterPro" id="IPR050811">
    <property type="entry name" value="Phosphate_ABC_transporter"/>
</dbReference>
<evidence type="ECO:0000259" key="3">
    <source>
        <dbReference type="Pfam" id="PF12849"/>
    </source>
</evidence>
<feature type="chain" id="PRO_5021913973" evidence="2">
    <location>
        <begin position="23"/>
        <end position="316"/>
    </location>
</feature>
<feature type="signal peptide" evidence="2">
    <location>
        <begin position="1"/>
        <end position="22"/>
    </location>
</feature>
<evidence type="ECO:0000256" key="1">
    <source>
        <dbReference type="ARBA" id="ARBA00022729"/>
    </source>
</evidence>
<evidence type="ECO:0000313" key="5">
    <source>
        <dbReference type="Proteomes" id="UP000317093"/>
    </source>
</evidence>